<accession>A0AAN9I9L7</accession>
<dbReference type="InterPro" id="IPR053772">
    <property type="entry name" value="At1g61320/At1g61330-like"/>
</dbReference>
<dbReference type="PANTHER" id="PTHR34145">
    <property type="entry name" value="OS02G0105600 PROTEIN"/>
    <property type="match status" value="1"/>
</dbReference>
<dbReference type="Gene3D" id="1.20.1280.50">
    <property type="match status" value="1"/>
</dbReference>
<organism evidence="3 4">
    <name type="scientific">Clitoria ternatea</name>
    <name type="common">Butterfly pea</name>
    <dbReference type="NCBI Taxonomy" id="43366"/>
    <lineage>
        <taxon>Eukaryota</taxon>
        <taxon>Viridiplantae</taxon>
        <taxon>Streptophyta</taxon>
        <taxon>Embryophyta</taxon>
        <taxon>Tracheophyta</taxon>
        <taxon>Spermatophyta</taxon>
        <taxon>Magnoliopsida</taxon>
        <taxon>eudicotyledons</taxon>
        <taxon>Gunneridae</taxon>
        <taxon>Pentapetalae</taxon>
        <taxon>rosids</taxon>
        <taxon>fabids</taxon>
        <taxon>Fabales</taxon>
        <taxon>Fabaceae</taxon>
        <taxon>Papilionoideae</taxon>
        <taxon>50 kb inversion clade</taxon>
        <taxon>NPAAA clade</taxon>
        <taxon>indigoferoid/millettioid clade</taxon>
        <taxon>Phaseoleae</taxon>
        <taxon>Clitoria</taxon>
    </lineage>
</organism>
<feature type="region of interest" description="Disordered" evidence="1">
    <location>
        <begin position="1"/>
        <end position="21"/>
    </location>
</feature>
<dbReference type="Gene3D" id="3.80.10.10">
    <property type="entry name" value="Ribonuclease Inhibitor"/>
    <property type="match status" value="1"/>
</dbReference>
<feature type="compositionally biased region" description="Basic and acidic residues" evidence="1">
    <location>
        <begin position="11"/>
        <end position="21"/>
    </location>
</feature>
<dbReference type="Proteomes" id="UP001359559">
    <property type="component" value="Unassembled WGS sequence"/>
</dbReference>
<dbReference type="Pfam" id="PF24758">
    <property type="entry name" value="LRR_At5g56370"/>
    <property type="match status" value="1"/>
</dbReference>
<sequence length="445" mass="51118">MNRTARKKAAKSHDNQQEIEKPPDFISRLPDEILVLILSFLPIDEAVRSSILSKRWRFLWNQTSRLDFDVKHLIHPLTRITNNQANYSHLLHILSLDIDEGYNRYGTLISLILKQHHGNLTSCRFQHLPHTDVDSWIEFVVEKNKGLKNLVLQCEDFGFLLGKLFPTRSPFRNITSSLRSLELCCFFLESSYAFEACQHLTTLKLRKIYMKDETLEGILRSCVSLETFCLVQSEWLKKISINNSNLKFLELNSLAMGAIEVRAENLEVLVFASIRCHEKNLVLVAPKLKVLNCCRDTQRVPIFSPVLSYPQLREICTNGWEIRDICRNLSSLSIDLDLNSVCGNASLGKPNNVVRAMLDLDKFLEGIEISRCACLKLKFVCIEGFTGGRLEVHFIRYLIMSCTNLKVITLVCDCLMEKDANDRELLRLQNDALDITIKLMARNLL</sequence>
<evidence type="ECO:0000313" key="3">
    <source>
        <dbReference type="EMBL" id="KAK7272633.1"/>
    </source>
</evidence>
<gene>
    <name evidence="3" type="ORF">RJT34_29353</name>
</gene>
<dbReference type="AlphaFoldDB" id="A0AAN9I9L7"/>
<evidence type="ECO:0000256" key="1">
    <source>
        <dbReference type="SAM" id="MobiDB-lite"/>
    </source>
</evidence>
<dbReference type="InterPro" id="IPR055411">
    <property type="entry name" value="LRR_FXL15/At3g58940/PEG3-like"/>
</dbReference>
<dbReference type="InterPro" id="IPR036047">
    <property type="entry name" value="F-box-like_dom_sf"/>
</dbReference>
<dbReference type="PANTHER" id="PTHR34145:SF28">
    <property type="entry name" value="F-BOX DOMAIN-CONTAINING PROTEIN"/>
    <property type="match status" value="1"/>
</dbReference>
<feature type="domain" description="F-box" evidence="2">
    <location>
        <begin position="23"/>
        <end position="73"/>
    </location>
</feature>
<dbReference type="EMBL" id="JAYKXN010000007">
    <property type="protein sequence ID" value="KAK7272633.1"/>
    <property type="molecule type" value="Genomic_DNA"/>
</dbReference>
<dbReference type="SMART" id="SM00256">
    <property type="entry name" value="FBOX"/>
    <property type="match status" value="1"/>
</dbReference>
<feature type="compositionally biased region" description="Basic residues" evidence="1">
    <location>
        <begin position="1"/>
        <end position="10"/>
    </location>
</feature>
<dbReference type="SUPFAM" id="SSF52058">
    <property type="entry name" value="L domain-like"/>
    <property type="match status" value="1"/>
</dbReference>
<comment type="caution">
    <text evidence="3">The sequence shown here is derived from an EMBL/GenBank/DDBJ whole genome shotgun (WGS) entry which is preliminary data.</text>
</comment>
<dbReference type="InterPro" id="IPR001810">
    <property type="entry name" value="F-box_dom"/>
</dbReference>
<dbReference type="InterPro" id="IPR032675">
    <property type="entry name" value="LRR_dom_sf"/>
</dbReference>
<evidence type="ECO:0000259" key="2">
    <source>
        <dbReference type="PROSITE" id="PS50181"/>
    </source>
</evidence>
<proteinExistence type="predicted"/>
<reference evidence="3 4" key="1">
    <citation type="submission" date="2024-01" db="EMBL/GenBank/DDBJ databases">
        <title>The genomes of 5 underutilized Papilionoideae crops provide insights into root nodulation and disease resistance.</title>
        <authorList>
            <person name="Yuan L."/>
        </authorList>
    </citation>
    <scope>NUCLEOTIDE SEQUENCE [LARGE SCALE GENOMIC DNA]</scope>
    <source>
        <strain evidence="3">LY-2023</strain>
        <tissue evidence="3">Leaf</tissue>
    </source>
</reference>
<dbReference type="Pfam" id="PF00646">
    <property type="entry name" value="F-box"/>
    <property type="match status" value="1"/>
</dbReference>
<keyword evidence="4" id="KW-1185">Reference proteome</keyword>
<protein>
    <recommendedName>
        <fullName evidence="2">F-box domain-containing protein</fullName>
    </recommendedName>
</protein>
<evidence type="ECO:0000313" key="4">
    <source>
        <dbReference type="Proteomes" id="UP001359559"/>
    </source>
</evidence>
<name>A0AAN9I9L7_CLITE</name>
<dbReference type="InterPro" id="IPR053781">
    <property type="entry name" value="F-box_AtFBL13-like"/>
</dbReference>
<dbReference type="SUPFAM" id="SSF81383">
    <property type="entry name" value="F-box domain"/>
    <property type="match status" value="1"/>
</dbReference>
<dbReference type="PROSITE" id="PS50181">
    <property type="entry name" value="FBOX"/>
    <property type="match status" value="1"/>
</dbReference>
<dbReference type="CDD" id="cd22160">
    <property type="entry name" value="F-box_AtFBL13-like"/>
    <property type="match status" value="1"/>
</dbReference>